<feature type="domain" description="DUF6593" evidence="1">
    <location>
        <begin position="34"/>
        <end position="128"/>
    </location>
</feature>
<sequence>MAPSKITLKLSFPDISNQDTDIRTFNVLRISDATSDEALELYRFHHPVTGSHTGTTTFQRLNTNTGIYETAGHIAWLSNHNATIAFGVDEVHIRDLRKRKKSSSQSRRFKAGNSEYKWKTAETSKDLFVSIYASVIAG</sequence>
<dbReference type="EMBL" id="JBBXMP010000005">
    <property type="protein sequence ID" value="KAL0070914.1"/>
    <property type="molecule type" value="Genomic_DNA"/>
</dbReference>
<organism evidence="2 3">
    <name type="scientific">Marasmius tenuissimus</name>
    <dbReference type="NCBI Taxonomy" id="585030"/>
    <lineage>
        <taxon>Eukaryota</taxon>
        <taxon>Fungi</taxon>
        <taxon>Dikarya</taxon>
        <taxon>Basidiomycota</taxon>
        <taxon>Agaricomycotina</taxon>
        <taxon>Agaricomycetes</taxon>
        <taxon>Agaricomycetidae</taxon>
        <taxon>Agaricales</taxon>
        <taxon>Marasmiineae</taxon>
        <taxon>Marasmiaceae</taxon>
        <taxon>Marasmius</taxon>
    </lineage>
</organism>
<evidence type="ECO:0000313" key="2">
    <source>
        <dbReference type="EMBL" id="KAL0070914.1"/>
    </source>
</evidence>
<comment type="caution">
    <text evidence="2">The sequence shown here is derived from an EMBL/GenBank/DDBJ whole genome shotgun (WGS) entry which is preliminary data.</text>
</comment>
<accession>A0ABR3AD72</accession>
<keyword evidence="3" id="KW-1185">Reference proteome</keyword>
<name>A0ABR3AD72_9AGAR</name>
<dbReference type="Pfam" id="PF20236">
    <property type="entry name" value="DUF6593"/>
    <property type="match status" value="1"/>
</dbReference>
<dbReference type="Proteomes" id="UP001437256">
    <property type="component" value="Unassembled WGS sequence"/>
</dbReference>
<reference evidence="2 3" key="1">
    <citation type="submission" date="2024-05" db="EMBL/GenBank/DDBJ databases">
        <title>A draft genome resource for the thread blight pathogen Marasmius tenuissimus strain MS-2.</title>
        <authorList>
            <person name="Yulfo-Soto G.E."/>
            <person name="Baruah I.K."/>
            <person name="Amoako-Attah I."/>
            <person name="Bukari Y."/>
            <person name="Meinhardt L.W."/>
            <person name="Bailey B.A."/>
            <person name="Cohen S.P."/>
        </authorList>
    </citation>
    <scope>NUCLEOTIDE SEQUENCE [LARGE SCALE GENOMIC DNA]</scope>
    <source>
        <strain evidence="2 3">MS-2</strain>
    </source>
</reference>
<gene>
    <name evidence="2" type="ORF">AAF712_002135</name>
</gene>
<dbReference type="InterPro" id="IPR046528">
    <property type="entry name" value="DUF6593"/>
</dbReference>
<protein>
    <recommendedName>
        <fullName evidence="1">DUF6593 domain-containing protein</fullName>
    </recommendedName>
</protein>
<proteinExistence type="predicted"/>
<evidence type="ECO:0000313" key="3">
    <source>
        <dbReference type="Proteomes" id="UP001437256"/>
    </source>
</evidence>
<evidence type="ECO:0000259" key="1">
    <source>
        <dbReference type="Pfam" id="PF20236"/>
    </source>
</evidence>